<proteinExistence type="predicted"/>
<protein>
    <submittedName>
        <fullName evidence="1">Uncharacterized protein</fullName>
    </submittedName>
</protein>
<dbReference type="EMBL" id="KQ420083">
    <property type="protein sequence ID" value="KOF81357.1"/>
    <property type="molecule type" value="Genomic_DNA"/>
</dbReference>
<name>A0A0L8GWS4_OCTBM</name>
<evidence type="ECO:0000313" key="1">
    <source>
        <dbReference type="EMBL" id="KOF81357.1"/>
    </source>
</evidence>
<reference evidence="1" key="1">
    <citation type="submission" date="2015-07" db="EMBL/GenBank/DDBJ databases">
        <title>MeaNS - Measles Nucleotide Surveillance Program.</title>
        <authorList>
            <person name="Tran T."/>
            <person name="Druce J."/>
        </authorList>
    </citation>
    <scope>NUCLEOTIDE SEQUENCE</scope>
    <source>
        <strain evidence="1">UCB-OBI-ISO-001</strain>
        <tissue evidence="1">Gonad</tissue>
    </source>
</reference>
<sequence length="58" mass="6556">MYSTPPPSRQDLAENSGASFLYCRSIGNYIYLLINKTGFALLSRKQGGKRPWHKTACF</sequence>
<gene>
    <name evidence="1" type="ORF">OCBIM_22026633mg</name>
</gene>
<dbReference type="AlphaFoldDB" id="A0A0L8GWS4"/>
<organism evidence="1">
    <name type="scientific">Octopus bimaculoides</name>
    <name type="common">California two-spotted octopus</name>
    <dbReference type="NCBI Taxonomy" id="37653"/>
    <lineage>
        <taxon>Eukaryota</taxon>
        <taxon>Metazoa</taxon>
        <taxon>Spiralia</taxon>
        <taxon>Lophotrochozoa</taxon>
        <taxon>Mollusca</taxon>
        <taxon>Cephalopoda</taxon>
        <taxon>Coleoidea</taxon>
        <taxon>Octopodiformes</taxon>
        <taxon>Octopoda</taxon>
        <taxon>Incirrata</taxon>
        <taxon>Octopodidae</taxon>
        <taxon>Octopus</taxon>
    </lineage>
</organism>
<accession>A0A0L8GWS4</accession>